<organism evidence="3 4">
    <name type="scientific">Gordonia bronchialis (strain ATCC 25592 / DSM 43247 / BCRC 13721 / JCM 3198 / KCTC 3076 / NBRC 16047 / NCTC 10667)</name>
    <name type="common">Rhodococcus bronchialis</name>
    <dbReference type="NCBI Taxonomy" id="526226"/>
    <lineage>
        <taxon>Bacteria</taxon>
        <taxon>Bacillati</taxon>
        <taxon>Actinomycetota</taxon>
        <taxon>Actinomycetes</taxon>
        <taxon>Mycobacteriales</taxon>
        <taxon>Gordoniaceae</taxon>
        <taxon>Gordonia</taxon>
    </lineage>
</organism>
<feature type="domain" description="Putative regulatory protein FmdB zinc ribbon" evidence="2">
    <location>
        <begin position="1"/>
        <end position="42"/>
    </location>
</feature>
<dbReference type="KEGG" id="gbr:Gbro_0077"/>
<dbReference type="Pfam" id="PF09723">
    <property type="entry name" value="Zn_ribbon_8"/>
    <property type="match status" value="1"/>
</dbReference>
<name>D0LAA0_GORB4</name>
<accession>D0LAA0</accession>
<keyword evidence="4" id="KW-1185">Reference proteome</keyword>
<reference evidence="3 4" key="2">
    <citation type="journal article" date="2010" name="Stand. Genomic Sci.">
        <title>Complete genome sequence of Gordonia bronchialis type strain (3410).</title>
        <authorList>
            <person name="Ivanova N."/>
            <person name="Sikorski J."/>
            <person name="Jando M."/>
            <person name="Lapidus A."/>
            <person name="Nolan M."/>
            <person name="Lucas S."/>
            <person name="Del Rio T.G."/>
            <person name="Tice H."/>
            <person name="Copeland A."/>
            <person name="Cheng J.F."/>
            <person name="Chen F."/>
            <person name="Bruce D."/>
            <person name="Goodwin L."/>
            <person name="Pitluck S."/>
            <person name="Mavromatis K."/>
            <person name="Ovchinnikova G."/>
            <person name="Pati A."/>
            <person name="Chen A."/>
            <person name="Palaniappan K."/>
            <person name="Land M."/>
            <person name="Hauser L."/>
            <person name="Chang Y.J."/>
            <person name="Jeffries C.D."/>
            <person name="Chain P."/>
            <person name="Saunders E."/>
            <person name="Han C."/>
            <person name="Detter J.C."/>
            <person name="Brettin T."/>
            <person name="Rohde M."/>
            <person name="Goker M."/>
            <person name="Bristow J."/>
            <person name="Eisen J.A."/>
            <person name="Markowitz V."/>
            <person name="Hugenholtz P."/>
            <person name="Klenk H.P."/>
            <person name="Kyrpides N.C."/>
        </authorList>
    </citation>
    <scope>NUCLEOTIDE SEQUENCE [LARGE SCALE GENOMIC DNA]</scope>
    <source>
        <strain evidence="4">ATCC 25592 / DSM 43247 / BCRC 13721 / JCM 3198 / KCTC 3076 / NBRC 16047 / NCTC 10667</strain>
    </source>
</reference>
<gene>
    <name evidence="3" type="ordered locus">Gbro_0077</name>
</gene>
<reference evidence="4" key="1">
    <citation type="submission" date="2009-10" db="EMBL/GenBank/DDBJ databases">
        <title>The complete chromosome of Gordonia bronchialis DSM 43247.</title>
        <authorList>
            <consortium name="US DOE Joint Genome Institute (JGI-PGF)"/>
            <person name="Lucas S."/>
            <person name="Copeland A."/>
            <person name="Lapidus A."/>
            <person name="Glavina del Rio T."/>
            <person name="Dalin E."/>
            <person name="Tice H."/>
            <person name="Bruce D."/>
            <person name="Goodwin L."/>
            <person name="Pitluck S."/>
            <person name="Kyrpides N."/>
            <person name="Mavromatis K."/>
            <person name="Ivanova N."/>
            <person name="Ovchinnikova G."/>
            <person name="Saunders E."/>
            <person name="Brettin T."/>
            <person name="Detter J.C."/>
            <person name="Han C."/>
            <person name="Larimer F."/>
            <person name="Land M."/>
            <person name="Hauser L."/>
            <person name="Markowitz V."/>
            <person name="Cheng J.-F."/>
            <person name="Hugenholtz P."/>
            <person name="Woyke T."/>
            <person name="Wu D."/>
            <person name="Jando M."/>
            <person name="Schneider S."/>
            <person name="Goeker M."/>
            <person name="Klenk H.-P."/>
            <person name="Eisen J.A."/>
        </authorList>
    </citation>
    <scope>NUCLEOTIDE SEQUENCE [LARGE SCALE GENOMIC DNA]</scope>
    <source>
        <strain evidence="4">ATCC 25592 / DSM 43247 / BCRC 13721 / JCM 3198 / KCTC 3076 / NBRC 16047 / NCTC 10667</strain>
    </source>
</reference>
<dbReference type="EMBL" id="CP001802">
    <property type="protein sequence ID" value="ACY19429.1"/>
    <property type="molecule type" value="Genomic_DNA"/>
</dbReference>
<dbReference type="SMART" id="SM00834">
    <property type="entry name" value="CxxC_CXXC_SSSS"/>
    <property type="match status" value="1"/>
</dbReference>
<feature type="compositionally biased region" description="Polar residues" evidence="1">
    <location>
        <begin position="77"/>
        <end position="86"/>
    </location>
</feature>
<evidence type="ECO:0000256" key="1">
    <source>
        <dbReference type="SAM" id="MobiDB-lite"/>
    </source>
</evidence>
<dbReference type="NCBIfam" id="TIGR02605">
    <property type="entry name" value="CxxC_CxxC_SSSS"/>
    <property type="match status" value="1"/>
</dbReference>
<dbReference type="InterPro" id="IPR013429">
    <property type="entry name" value="Regulatory_FmdB_Zinc_ribbon"/>
</dbReference>
<protein>
    <submittedName>
        <fullName evidence="3">Regulatory protein, FmdB family</fullName>
    </submittedName>
</protein>
<feature type="region of interest" description="Disordered" evidence="1">
    <location>
        <begin position="58"/>
        <end position="94"/>
    </location>
</feature>
<evidence type="ECO:0000313" key="3">
    <source>
        <dbReference type="EMBL" id="ACY19429.1"/>
    </source>
</evidence>
<dbReference type="RefSeq" id="WP_012832021.1">
    <property type="nucleotide sequence ID" value="NC_013441.1"/>
</dbReference>
<evidence type="ECO:0000259" key="2">
    <source>
        <dbReference type="SMART" id="SM00834"/>
    </source>
</evidence>
<dbReference type="HOGENOM" id="CLU_136025_2_1_11"/>
<proteinExistence type="predicted"/>
<dbReference type="STRING" id="526226.Gbro_0077"/>
<sequence>MPTYVFRCAEGCVDFTERHPMSAIPDAARCPSCAASARRIVGAPALGVGDSAAMRLQDATRATADRPSVVTGLPASSRRTPTSSNPLHRKLPRP</sequence>
<dbReference type="eggNOG" id="COG2331">
    <property type="taxonomic scope" value="Bacteria"/>
</dbReference>
<evidence type="ECO:0000313" key="4">
    <source>
        <dbReference type="Proteomes" id="UP000001219"/>
    </source>
</evidence>
<dbReference type="AlphaFoldDB" id="D0LAA0"/>
<dbReference type="Proteomes" id="UP000001219">
    <property type="component" value="Chromosome"/>
</dbReference>